<evidence type="ECO:0000313" key="4">
    <source>
        <dbReference type="Proteomes" id="UP000059113"/>
    </source>
</evidence>
<feature type="domain" description="Putative Flp pilus-assembly TadG-like N-terminal" evidence="2">
    <location>
        <begin position="13"/>
        <end position="59"/>
    </location>
</feature>
<sequence length="559" mass="58822">MSRRSTYLQDQSGAVAATYAIAITGLIIVAGAAFDYNRIMSLDSEMQTAADQAALAGVTQLDKTDGACARAGNAAVELLRNITLLSNDSMGNAVTVNGGTTISIADDSCGSFNGITFYEDSAKTSVAATDESARFVEVIVDQRSARYSFTAIGGLIESPARGQALAGLGTAICRVPPLMICNPTEPSNNTDPYLEFDVDNNIGAGVKLVGNESYEPGAFGFLETSFGTGANGLKAALGWDVRGGDCTAVDGVEVKNGLNASVMDAINTRFDLPGNGNNCPSINGISGTCSPSVNVRKDFVRQQNNSNWSVYQAGSAANAHLNAYRPTSTATYATLFGATAAPAIMGHPRDLCHAWNNDGDCAAHNGGQSARMGTGDWDINAYWLSNFGANYAGQVSALTYGAQPKGYPTRYQVYRWEADQMVAGTLPGIAKNVSGNTYAYAQPQPGRSLALPNSPYGLVPGSQSDRRRLSVAVLNCTALTTGTGHNNLNNRELAVGSWIDVFMVEPAIARKRCQSGNGCNVTYTEAFDVYAEVIGRTDIGGDNGSSAQTIRRDLPRLIE</sequence>
<dbReference type="Proteomes" id="UP000059113">
    <property type="component" value="Chromosome"/>
</dbReference>
<dbReference type="RefSeq" id="WP_048884868.1">
    <property type="nucleotide sequence ID" value="NZ_CP011310.1"/>
</dbReference>
<reference evidence="3 4" key="1">
    <citation type="journal article" date="2015" name="Int. J. Syst. Evol. Microbiol.">
        <title>Erythrobacter atlanticus sp. nov., a bacterium from ocean sediment able to degrade polycyclic aromatic hydrocarbons.</title>
        <authorList>
            <person name="Zhuang L."/>
            <person name="Liu Y."/>
            <person name="Wang L."/>
            <person name="Wang W."/>
            <person name="Shao Z."/>
        </authorList>
    </citation>
    <scope>NUCLEOTIDE SEQUENCE [LARGE SCALE GENOMIC DNA]</scope>
    <source>
        <strain evidence="4">s21-N3</strain>
    </source>
</reference>
<keyword evidence="1" id="KW-0812">Transmembrane</keyword>
<accession>A0A0H4V9Q4</accession>
<keyword evidence="1" id="KW-1133">Transmembrane helix</keyword>
<evidence type="ECO:0000313" key="3">
    <source>
        <dbReference type="EMBL" id="AKQ41357.1"/>
    </source>
</evidence>
<dbReference type="STRING" id="1648404.CP97_03875"/>
<dbReference type="KEGG" id="ery:CP97_03875"/>
<proteinExistence type="predicted"/>
<reference evidence="4" key="2">
    <citation type="submission" date="2015-04" db="EMBL/GenBank/DDBJ databases">
        <title>The complete genome sequence of Erythrobacter sp. s21-N3.</title>
        <authorList>
            <person name="Zhuang L."/>
            <person name="Liu Y."/>
            <person name="Shao Z."/>
        </authorList>
    </citation>
    <scope>NUCLEOTIDE SEQUENCE [LARGE SCALE GENOMIC DNA]</scope>
    <source>
        <strain evidence="4">s21-N3</strain>
    </source>
</reference>
<dbReference type="InterPro" id="IPR028087">
    <property type="entry name" value="Tad_N"/>
</dbReference>
<dbReference type="AlphaFoldDB" id="A0A0H4V9Q4"/>
<name>A0A0H4V9Q4_9SPHN</name>
<gene>
    <name evidence="3" type="ORF">CP97_03875</name>
</gene>
<protein>
    <recommendedName>
        <fullName evidence="2">Putative Flp pilus-assembly TadG-like N-terminal domain-containing protein</fullName>
    </recommendedName>
</protein>
<dbReference type="PATRIC" id="fig|1648404.4.peg.815"/>
<evidence type="ECO:0000259" key="2">
    <source>
        <dbReference type="Pfam" id="PF13400"/>
    </source>
</evidence>
<dbReference type="OrthoDB" id="8014659at2"/>
<dbReference type="EMBL" id="CP011310">
    <property type="protein sequence ID" value="AKQ41357.1"/>
    <property type="molecule type" value="Genomic_DNA"/>
</dbReference>
<keyword evidence="4" id="KW-1185">Reference proteome</keyword>
<evidence type="ECO:0000256" key="1">
    <source>
        <dbReference type="SAM" id="Phobius"/>
    </source>
</evidence>
<feature type="transmembrane region" description="Helical" evidence="1">
    <location>
        <begin position="12"/>
        <end position="34"/>
    </location>
</feature>
<keyword evidence="1" id="KW-0472">Membrane</keyword>
<organism evidence="3 4">
    <name type="scientific">Aurantiacibacter atlanticus</name>
    <dbReference type="NCBI Taxonomy" id="1648404"/>
    <lineage>
        <taxon>Bacteria</taxon>
        <taxon>Pseudomonadati</taxon>
        <taxon>Pseudomonadota</taxon>
        <taxon>Alphaproteobacteria</taxon>
        <taxon>Sphingomonadales</taxon>
        <taxon>Erythrobacteraceae</taxon>
        <taxon>Aurantiacibacter</taxon>
    </lineage>
</organism>
<dbReference type="Pfam" id="PF13400">
    <property type="entry name" value="Tad"/>
    <property type="match status" value="1"/>
</dbReference>